<keyword evidence="1" id="KW-0812">Transmembrane</keyword>
<organism evidence="2">
    <name type="scientific">marine metagenome</name>
    <dbReference type="NCBI Taxonomy" id="408172"/>
    <lineage>
        <taxon>unclassified sequences</taxon>
        <taxon>metagenomes</taxon>
        <taxon>ecological metagenomes</taxon>
    </lineage>
</organism>
<proteinExistence type="predicted"/>
<gene>
    <name evidence="2" type="ORF">METZ01_LOCUS490203</name>
</gene>
<name>A0A383CZA6_9ZZZZ</name>
<reference evidence="2" key="1">
    <citation type="submission" date="2018-05" db="EMBL/GenBank/DDBJ databases">
        <authorList>
            <person name="Lanie J.A."/>
            <person name="Ng W.-L."/>
            <person name="Kazmierczak K.M."/>
            <person name="Andrzejewski T.M."/>
            <person name="Davidsen T.M."/>
            <person name="Wayne K.J."/>
            <person name="Tettelin H."/>
            <person name="Glass J.I."/>
            <person name="Rusch D."/>
            <person name="Podicherti R."/>
            <person name="Tsui H.-C.T."/>
            <person name="Winkler M.E."/>
        </authorList>
    </citation>
    <scope>NUCLEOTIDE SEQUENCE</scope>
</reference>
<evidence type="ECO:0008006" key="3">
    <source>
        <dbReference type="Google" id="ProtNLM"/>
    </source>
</evidence>
<dbReference type="AlphaFoldDB" id="A0A383CZA6"/>
<accession>A0A383CZA6</accession>
<feature type="transmembrane region" description="Helical" evidence="1">
    <location>
        <begin position="54"/>
        <end position="78"/>
    </location>
</feature>
<protein>
    <recommendedName>
        <fullName evidence="3">DUF3341 domain-containing protein</fullName>
    </recommendedName>
</protein>
<feature type="transmembrane region" description="Helical" evidence="1">
    <location>
        <begin position="98"/>
        <end position="121"/>
    </location>
</feature>
<dbReference type="PANTHER" id="PTHR40394">
    <property type="entry name" value="LIPOPROTEIN-RELATED"/>
    <property type="match status" value="1"/>
</dbReference>
<dbReference type="Pfam" id="PF11821">
    <property type="entry name" value="ActD"/>
    <property type="match status" value="1"/>
</dbReference>
<evidence type="ECO:0000256" key="1">
    <source>
        <dbReference type="SAM" id="Phobius"/>
    </source>
</evidence>
<sequence length="173" mass="19211">MNKNTLYGIFDDEATLLSSVKEIRSNNIEIEEVFSPFPIHGLDKALGFKETRMAIMAFIYGCLGLSLGALMIYFIMIVDWPQNIGGKPNWTFYHNMPAFIPVLFECTVLFAAHLMSITFLIRCGLFPGGTSDSPDARTTDDKFLMVINVDGNSAVVKELLTKTGATEINEKDA</sequence>
<keyword evidence="1" id="KW-1133">Transmembrane helix</keyword>
<dbReference type="EMBL" id="UINC01212847">
    <property type="protein sequence ID" value="SVE37349.1"/>
    <property type="molecule type" value="Genomic_DNA"/>
</dbReference>
<dbReference type="PANTHER" id="PTHR40394:SF2">
    <property type="entry name" value="QUINOL:CYTOCHROME C OXIDOREDUCTASE MEMBRANE PROTEIN"/>
    <property type="match status" value="1"/>
</dbReference>
<dbReference type="InterPro" id="IPR021776">
    <property type="entry name" value="ActD"/>
</dbReference>
<keyword evidence="1" id="KW-0472">Membrane</keyword>
<evidence type="ECO:0000313" key="2">
    <source>
        <dbReference type="EMBL" id="SVE37349.1"/>
    </source>
</evidence>